<accession>H1XVJ3</accession>
<gene>
    <name evidence="2" type="ORF">Cabys_2185</name>
    <name evidence="3" type="ORF">Calab_3289</name>
</gene>
<protein>
    <submittedName>
        <fullName evidence="3">Uncharacterized protein</fullName>
    </submittedName>
</protein>
<dbReference type="HOGENOM" id="CLU_1901960_0_0_0"/>
<sequence length="136" mass="16064" precursor="true">MKQLNYFQILCLFWAALGIGSRVLMAVMGNRWKEWELNSAYREEKPKWLYAVGVLGLALIAYTWYAVFSFEIAYSWIIAALVSVTAIKIYMVLFRYSQFREFVVRILNDRRRMRQLNVAVLIYSALCIAMAFFLYN</sequence>
<name>H1XVJ3_CALAY</name>
<dbReference type="STRING" id="880073.Cabys_2185"/>
<keyword evidence="1" id="KW-0472">Membrane</keyword>
<evidence type="ECO:0000256" key="1">
    <source>
        <dbReference type="SAM" id="Phobius"/>
    </source>
</evidence>
<evidence type="ECO:0000313" key="2">
    <source>
        <dbReference type="EMBL" id="APF18934.1"/>
    </source>
</evidence>
<evidence type="ECO:0000313" key="5">
    <source>
        <dbReference type="Proteomes" id="UP000183868"/>
    </source>
</evidence>
<keyword evidence="4" id="KW-1185">Reference proteome</keyword>
<dbReference type="Proteomes" id="UP000004671">
    <property type="component" value="Chromosome"/>
</dbReference>
<dbReference type="EMBL" id="CP018099">
    <property type="protein sequence ID" value="APF18934.1"/>
    <property type="molecule type" value="Genomic_DNA"/>
</dbReference>
<keyword evidence="1" id="KW-1133">Transmembrane helix</keyword>
<keyword evidence="1" id="KW-0812">Transmembrane</keyword>
<dbReference type="InParanoid" id="H1XVJ3"/>
<dbReference type="eggNOG" id="ENOG503307P">
    <property type="taxonomic scope" value="Bacteria"/>
</dbReference>
<dbReference type="EMBL" id="CM001402">
    <property type="protein sequence ID" value="EHO42893.1"/>
    <property type="molecule type" value="Genomic_DNA"/>
</dbReference>
<reference evidence="2 5" key="2">
    <citation type="submission" date="2016-11" db="EMBL/GenBank/DDBJ databases">
        <title>Genomic analysis of Caldithrix abyssi and proposal of a novel bacterial phylum Caldithrichaeota.</title>
        <authorList>
            <person name="Kublanov I."/>
            <person name="Sigalova O."/>
            <person name="Gavrilov S."/>
            <person name="Lebedinsky A."/>
            <person name="Ivanova N."/>
            <person name="Daum C."/>
            <person name="Reddy T."/>
            <person name="Klenk H.P."/>
            <person name="Goker M."/>
            <person name="Reva O."/>
            <person name="Miroshnichenko M."/>
            <person name="Kyprides N."/>
            <person name="Woyke T."/>
            <person name="Gelfand M."/>
        </authorList>
    </citation>
    <scope>NUCLEOTIDE SEQUENCE [LARGE SCALE GENOMIC DNA]</scope>
    <source>
        <strain evidence="2 5">LF13</strain>
    </source>
</reference>
<proteinExistence type="predicted"/>
<feature type="transmembrane region" description="Helical" evidence="1">
    <location>
        <begin position="48"/>
        <end position="67"/>
    </location>
</feature>
<evidence type="ECO:0000313" key="3">
    <source>
        <dbReference type="EMBL" id="EHO42893.1"/>
    </source>
</evidence>
<feature type="transmembrane region" description="Helical" evidence="1">
    <location>
        <begin position="116"/>
        <end position="135"/>
    </location>
</feature>
<feature type="transmembrane region" description="Helical" evidence="1">
    <location>
        <begin position="73"/>
        <end position="96"/>
    </location>
</feature>
<evidence type="ECO:0000313" key="4">
    <source>
        <dbReference type="Proteomes" id="UP000004671"/>
    </source>
</evidence>
<feature type="transmembrane region" description="Helical" evidence="1">
    <location>
        <begin position="6"/>
        <end position="27"/>
    </location>
</feature>
<dbReference type="AlphaFoldDB" id="H1XVJ3"/>
<dbReference type="Proteomes" id="UP000183868">
    <property type="component" value="Chromosome"/>
</dbReference>
<organism evidence="3 4">
    <name type="scientific">Caldithrix abyssi DSM 13497</name>
    <dbReference type="NCBI Taxonomy" id="880073"/>
    <lineage>
        <taxon>Bacteria</taxon>
        <taxon>Pseudomonadati</taxon>
        <taxon>Calditrichota</taxon>
        <taxon>Calditrichia</taxon>
        <taxon>Calditrichales</taxon>
        <taxon>Calditrichaceae</taxon>
        <taxon>Caldithrix</taxon>
    </lineage>
</organism>
<dbReference type="PaxDb" id="880073-Calab_3289"/>
<dbReference type="RefSeq" id="WP_006930286.1">
    <property type="nucleotide sequence ID" value="NZ_CM001402.1"/>
</dbReference>
<dbReference type="KEGG" id="caby:Cabys_2185"/>
<reference evidence="3 4" key="1">
    <citation type="submission" date="2011-09" db="EMBL/GenBank/DDBJ databases">
        <title>The permanent draft genome of Caldithrix abyssi DSM 13497.</title>
        <authorList>
            <consortium name="US DOE Joint Genome Institute (JGI-PGF)"/>
            <person name="Lucas S."/>
            <person name="Han J."/>
            <person name="Lapidus A."/>
            <person name="Bruce D."/>
            <person name="Goodwin L."/>
            <person name="Pitluck S."/>
            <person name="Peters L."/>
            <person name="Kyrpides N."/>
            <person name="Mavromatis K."/>
            <person name="Ivanova N."/>
            <person name="Mikhailova N."/>
            <person name="Chertkov O."/>
            <person name="Detter J.C."/>
            <person name="Tapia R."/>
            <person name="Han C."/>
            <person name="Land M."/>
            <person name="Hauser L."/>
            <person name="Markowitz V."/>
            <person name="Cheng J.-F."/>
            <person name="Hugenholtz P."/>
            <person name="Woyke T."/>
            <person name="Wu D."/>
            <person name="Spring S."/>
            <person name="Brambilla E."/>
            <person name="Klenk H.-P."/>
            <person name="Eisen J.A."/>
        </authorList>
    </citation>
    <scope>NUCLEOTIDE SEQUENCE [LARGE SCALE GENOMIC DNA]</scope>
    <source>
        <strain evidence="3 4">DSM 13497</strain>
    </source>
</reference>